<dbReference type="InterPro" id="IPR036291">
    <property type="entry name" value="NAD(P)-bd_dom_sf"/>
</dbReference>
<dbReference type="RefSeq" id="WP_331723730.1">
    <property type="nucleotide sequence ID" value="NZ_CP108254.1"/>
</dbReference>
<sequence length="254" mass="26787">MGRLTDKTALVTGASRGIGRGIARRLAGDGALVAVHYSTGETEAKETVELISAEGGRAFTVRADLGEPDEVTELFEVLQRELRERTGSAALDILVNNAAYGGQTALPEDVTVTELDKYLAVNARAPFLVAQQALPLLSEGGRIVNISSGITRSAQPDMIAYAMSKGVIEQLTLHLARHVAERGITVNSVAPGLTDNGKPMFSIPAVVERLAELSAFKRVGQVQDIADVVAFVASDEARWITGSYIDASGGTLLG</sequence>
<accession>A0AAU2HCY4</accession>
<dbReference type="FunFam" id="3.40.50.720:FF:000084">
    <property type="entry name" value="Short-chain dehydrogenase reductase"/>
    <property type="match status" value="1"/>
</dbReference>
<evidence type="ECO:0000256" key="1">
    <source>
        <dbReference type="ARBA" id="ARBA00006484"/>
    </source>
</evidence>
<dbReference type="AlphaFoldDB" id="A0AAU2HCY4"/>
<dbReference type="Gene3D" id="3.40.50.720">
    <property type="entry name" value="NAD(P)-binding Rossmann-like Domain"/>
    <property type="match status" value="1"/>
</dbReference>
<keyword evidence="3" id="KW-0614">Plasmid</keyword>
<dbReference type="PRINTS" id="PR00081">
    <property type="entry name" value="GDHRDH"/>
</dbReference>
<protein>
    <submittedName>
        <fullName evidence="3">SDR family oxidoreductase</fullName>
    </submittedName>
</protein>
<dbReference type="PRINTS" id="PR00080">
    <property type="entry name" value="SDRFAMILY"/>
</dbReference>
<evidence type="ECO:0000256" key="2">
    <source>
        <dbReference type="ARBA" id="ARBA00023002"/>
    </source>
</evidence>
<gene>
    <name evidence="3" type="ORF">OHV25_40830</name>
</gene>
<dbReference type="InterPro" id="IPR002347">
    <property type="entry name" value="SDR_fam"/>
</dbReference>
<proteinExistence type="inferred from homology"/>
<name>A0AAU2HCY4_9ACTN</name>
<dbReference type="PANTHER" id="PTHR43639">
    <property type="entry name" value="OXIDOREDUCTASE, SHORT-CHAIN DEHYDROGENASE/REDUCTASE FAMILY (AFU_ORTHOLOGUE AFUA_5G02870)"/>
    <property type="match status" value="1"/>
</dbReference>
<dbReference type="SUPFAM" id="SSF51735">
    <property type="entry name" value="NAD(P)-binding Rossmann-fold domains"/>
    <property type="match status" value="1"/>
</dbReference>
<evidence type="ECO:0000313" key="3">
    <source>
        <dbReference type="EMBL" id="WTU45942.1"/>
    </source>
</evidence>
<organism evidence="3">
    <name type="scientific">Streptomyces sp. NBC_00060</name>
    <dbReference type="NCBI Taxonomy" id="2975636"/>
    <lineage>
        <taxon>Bacteria</taxon>
        <taxon>Bacillati</taxon>
        <taxon>Actinomycetota</taxon>
        <taxon>Actinomycetes</taxon>
        <taxon>Kitasatosporales</taxon>
        <taxon>Streptomycetaceae</taxon>
        <taxon>Streptomyces</taxon>
    </lineage>
</organism>
<comment type="similarity">
    <text evidence="1">Belongs to the short-chain dehydrogenases/reductases (SDR) family.</text>
</comment>
<keyword evidence="2" id="KW-0560">Oxidoreductase</keyword>
<geneLocation type="plasmid" evidence="3">
    <name>unnamed1</name>
</geneLocation>
<dbReference type="EMBL" id="CP108254">
    <property type="protein sequence ID" value="WTU45942.1"/>
    <property type="molecule type" value="Genomic_DNA"/>
</dbReference>
<dbReference type="GO" id="GO:0016491">
    <property type="term" value="F:oxidoreductase activity"/>
    <property type="evidence" value="ECO:0007669"/>
    <property type="project" value="UniProtKB-KW"/>
</dbReference>
<dbReference type="Pfam" id="PF13561">
    <property type="entry name" value="adh_short_C2"/>
    <property type="match status" value="1"/>
</dbReference>
<reference evidence="3" key="1">
    <citation type="submission" date="2022-10" db="EMBL/GenBank/DDBJ databases">
        <title>The complete genomes of actinobacterial strains from the NBC collection.</title>
        <authorList>
            <person name="Joergensen T.S."/>
            <person name="Alvarez Arevalo M."/>
            <person name="Sterndorff E.B."/>
            <person name="Faurdal D."/>
            <person name="Vuksanovic O."/>
            <person name="Mourched A.-S."/>
            <person name="Charusanti P."/>
            <person name="Shaw S."/>
            <person name="Blin K."/>
            <person name="Weber T."/>
        </authorList>
    </citation>
    <scope>NUCLEOTIDE SEQUENCE</scope>
    <source>
        <strain evidence="3">NBC_00060</strain>
        <plasmid evidence="3">unnamed1</plasmid>
    </source>
</reference>
<dbReference type="PANTHER" id="PTHR43639:SF1">
    <property type="entry name" value="SHORT-CHAIN DEHYDROGENASE_REDUCTASE FAMILY PROTEIN"/>
    <property type="match status" value="1"/>
</dbReference>